<evidence type="ECO:0000259" key="2">
    <source>
        <dbReference type="Pfam" id="PF01569"/>
    </source>
</evidence>
<feature type="chain" id="PRO_5047175312" evidence="1">
    <location>
        <begin position="29"/>
        <end position="424"/>
    </location>
</feature>
<dbReference type="Proteomes" id="UP001205890">
    <property type="component" value="Unassembled WGS sequence"/>
</dbReference>
<protein>
    <submittedName>
        <fullName evidence="3">Vanadium-dependent haloperoxidase</fullName>
    </submittedName>
</protein>
<dbReference type="CDD" id="cd03398">
    <property type="entry name" value="PAP2_haloperoxidase"/>
    <property type="match status" value="1"/>
</dbReference>
<dbReference type="InterPro" id="IPR036938">
    <property type="entry name" value="PAP2/HPO_sf"/>
</dbReference>
<dbReference type="EMBL" id="JANCLU010000002">
    <property type="protein sequence ID" value="MCP8937613.1"/>
    <property type="molecule type" value="Genomic_DNA"/>
</dbReference>
<dbReference type="Gene3D" id="1.10.606.20">
    <property type="match status" value="1"/>
</dbReference>
<comment type="caution">
    <text evidence="3">The sequence shown here is derived from an EMBL/GenBank/DDBJ whole genome shotgun (WGS) entry which is preliminary data.</text>
</comment>
<gene>
    <name evidence="3" type="ORF">NK718_03725</name>
</gene>
<organism evidence="3 4">
    <name type="scientific">Alsobacter ponti</name>
    <dbReference type="NCBI Taxonomy" id="2962936"/>
    <lineage>
        <taxon>Bacteria</taxon>
        <taxon>Pseudomonadati</taxon>
        <taxon>Pseudomonadota</taxon>
        <taxon>Alphaproteobacteria</taxon>
        <taxon>Hyphomicrobiales</taxon>
        <taxon>Alsobacteraceae</taxon>
        <taxon>Alsobacter</taxon>
    </lineage>
</organism>
<reference evidence="3 4" key="1">
    <citation type="submission" date="2022-07" db="EMBL/GenBank/DDBJ databases">
        <authorList>
            <person name="Li W.-J."/>
            <person name="Deng Q.-Q."/>
        </authorList>
    </citation>
    <scope>NUCLEOTIDE SEQUENCE [LARGE SCALE GENOMIC DNA]</scope>
    <source>
        <strain evidence="3 4">SYSU M60028</strain>
    </source>
</reference>
<dbReference type="SUPFAM" id="SSF48317">
    <property type="entry name" value="Acid phosphatase/Vanadium-dependent haloperoxidase"/>
    <property type="match status" value="1"/>
</dbReference>
<feature type="signal peptide" evidence="1">
    <location>
        <begin position="1"/>
        <end position="28"/>
    </location>
</feature>
<dbReference type="InterPro" id="IPR052559">
    <property type="entry name" value="V-haloperoxidase"/>
</dbReference>
<proteinExistence type="predicted"/>
<feature type="domain" description="Phosphatidic acid phosphatase type 2/haloperoxidase" evidence="2">
    <location>
        <begin position="321"/>
        <end position="407"/>
    </location>
</feature>
<dbReference type="Pfam" id="PF01569">
    <property type="entry name" value="PAP2"/>
    <property type="match status" value="1"/>
</dbReference>
<accession>A0ABT1L9J8</accession>
<evidence type="ECO:0000313" key="4">
    <source>
        <dbReference type="Proteomes" id="UP001205890"/>
    </source>
</evidence>
<evidence type="ECO:0000256" key="1">
    <source>
        <dbReference type="SAM" id="SignalP"/>
    </source>
</evidence>
<dbReference type="RefSeq" id="WP_254738772.1">
    <property type="nucleotide sequence ID" value="NZ_JANCLU010000002.1"/>
</dbReference>
<name>A0ABT1L9J8_9HYPH</name>
<dbReference type="InterPro" id="IPR000326">
    <property type="entry name" value="PAP2/HPO"/>
</dbReference>
<sequence length="424" mass="44453">MTTLGTRSRGVFVAALLATALAAPAATAASGGTDSPASYWLVTADTVFDPPPASRSAAPQATAKPRAEDAARLRWWTVGGPAYRWNEIVLEELQADFVTLPLAARHLALFHAAVADAMEAARRQPGSASAQAAAAAAAGEVLAALFPARKALNESRAEVAIQARLAAAAETPAQVEAGRAIGLKVAALALARGRQDGSDAKWTGSVPEGPGQWTGVNPIAPAAAGWRTWVLASPSELRPAPPPNADTPAMKAALGELKSFQRTPRSNHRALFWEVNGGARAHVLWNELARQKLLETGASPAEGARVLAALNIAFSDAAVACWDAKYAYWVARPHQLDPEVKPLFPPPNHPSFPAAHGCLSSAAATVLAQAFPIDREAILALGREAGEARIWAGIHTRFDVEAGAELGRKIGERVIARSRAEAMR</sequence>
<keyword evidence="4" id="KW-1185">Reference proteome</keyword>
<dbReference type="PANTHER" id="PTHR34599:SF1">
    <property type="entry name" value="PHOSPHATIDIC ACID PHOSPHATASE TYPE 2_HALOPEROXIDASE DOMAIN-CONTAINING PROTEIN"/>
    <property type="match status" value="1"/>
</dbReference>
<keyword evidence="1" id="KW-0732">Signal</keyword>
<dbReference type="PANTHER" id="PTHR34599">
    <property type="entry name" value="PEROXIDASE-RELATED"/>
    <property type="match status" value="1"/>
</dbReference>
<evidence type="ECO:0000313" key="3">
    <source>
        <dbReference type="EMBL" id="MCP8937613.1"/>
    </source>
</evidence>